<organism evidence="1">
    <name type="scientific">Rhizophora mucronata</name>
    <name type="common">Asiatic mangrove</name>
    <dbReference type="NCBI Taxonomy" id="61149"/>
    <lineage>
        <taxon>Eukaryota</taxon>
        <taxon>Viridiplantae</taxon>
        <taxon>Streptophyta</taxon>
        <taxon>Embryophyta</taxon>
        <taxon>Tracheophyta</taxon>
        <taxon>Spermatophyta</taxon>
        <taxon>Magnoliopsida</taxon>
        <taxon>eudicotyledons</taxon>
        <taxon>Gunneridae</taxon>
        <taxon>Pentapetalae</taxon>
        <taxon>rosids</taxon>
        <taxon>fabids</taxon>
        <taxon>Malpighiales</taxon>
        <taxon>Rhizophoraceae</taxon>
        <taxon>Rhizophora</taxon>
    </lineage>
</organism>
<sequence length="17" mass="2043">MPKMLIFDARVRCMLFA</sequence>
<protein>
    <submittedName>
        <fullName evidence="1">Uncharacterized protein</fullName>
    </submittedName>
</protein>
<proteinExistence type="predicted"/>
<name>A0A2P2IHX0_RHIMU</name>
<dbReference type="AlphaFoldDB" id="A0A2P2IHX0"/>
<dbReference type="EMBL" id="GGEC01000274">
    <property type="protein sequence ID" value="MBW80757.1"/>
    <property type="molecule type" value="Transcribed_RNA"/>
</dbReference>
<accession>A0A2P2IHX0</accession>
<reference evidence="1" key="1">
    <citation type="submission" date="2018-02" db="EMBL/GenBank/DDBJ databases">
        <title>Rhizophora mucronata_Transcriptome.</title>
        <authorList>
            <person name="Meera S.P."/>
            <person name="Sreeshan A."/>
            <person name="Augustine A."/>
        </authorList>
    </citation>
    <scope>NUCLEOTIDE SEQUENCE</scope>
    <source>
        <tissue evidence="1">Leaf</tissue>
    </source>
</reference>
<evidence type="ECO:0000313" key="1">
    <source>
        <dbReference type="EMBL" id="MBW80757.1"/>
    </source>
</evidence>